<dbReference type="Proteomes" id="UP001140949">
    <property type="component" value="Unassembled WGS sequence"/>
</dbReference>
<keyword evidence="3" id="KW-0418">Kinase</keyword>
<proteinExistence type="predicted"/>
<evidence type="ECO:0000256" key="1">
    <source>
        <dbReference type="SAM" id="MobiDB-lite"/>
    </source>
</evidence>
<feature type="transmembrane region" description="Helical" evidence="2">
    <location>
        <begin position="315"/>
        <end position="337"/>
    </location>
</feature>
<accession>A0AAX6I6V5</accession>
<keyword evidence="2" id="KW-0472">Membrane</keyword>
<dbReference type="GO" id="GO:0016301">
    <property type="term" value="F:kinase activity"/>
    <property type="evidence" value="ECO:0007669"/>
    <property type="project" value="UniProtKB-KW"/>
</dbReference>
<dbReference type="InterPro" id="IPR039619">
    <property type="entry name" value="MAKR2/5"/>
</dbReference>
<dbReference type="PANTHER" id="PTHR33929">
    <property type="entry name" value="MEMBRANE-ASSOCIATED KINASE REGULATOR 2-RELATED"/>
    <property type="match status" value="1"/>
</dbReference>
<sequence length="370" mass="40681">MDSFSLLKYWRASTGTTLVAITTAGRELLLPSSTNATATVANEATTEEEAEDGSFFDLELSSVVTLNEQDESDSTRRLDDFTSVVSLDAAALHHSPPAPGSRLKSATRFRVFALGLNKKLKSDTGATVDSPKSSGGGGGGSNNFFVEVFTGSRNNSSKSKEDQDSAEEKRFSKEVVHKYINSKIKPLYVRVCRRYGERFSAPLAAAAAAGGDPTGKKKKKVVMVKSRSAVAAVTMPPPAAAVQRRDDSLLQQEDGIQSAIAHCKKSFNASSKGALFLFYFLFFFQRLIFVFFFSHFSDGDFGGGRRRRKNEKNGVILLLFFYIYSIISMQNIVLVVVKEWSNILHFAPKSNPFVILEDCNVCIKINFFYG</sequence>
<keyword evidence="4" id="KW-1185">Reference proteome</keyword>
<dbReference type="GO" id="GO:0005886">
    <property type="term" value="C:plasma membrane"/>
    <property type="evidence" value="ECO:0007669"/>
    <property type="project" value="InterPro"/>
</dbReference>
<comment type="caution">
    <text evidence="3">The sequence shown here is derived from an EMBL/GenBank/DDBJ whole genome shotgun (WGS) entry which is preliminary data.</text>
</comment>
<dbReference type="PANTHER" id="PTHR33929:SF1">
    <property type="entry name" value="MEMBRANE-ASSOCIATED KINASE REGULATOR 2-RELATED"/>
    <property type="match status" value="1"/>
</dbReference>
<reference evidence="3" key="1">
    <citation type="journal article" date="2023" name="GigaByte">
        <title>Genome assembly of the bearded iris, Iris pallida Lam.</title>
        <authorList>
            <person name="Bruccoleri R.E."/>
            <person name="Oakeley E.J."/>
            <person name="Faust A.M.E."/>
            <person name="Altorfer M."/>
            <person name="Dessus-Babus S."/>
            <person name="Burckhardt D."/>
            <person name="Oertli M."/>
            <person name="Naumann U."/>
            <person name="Petersen F."/>
            <person name="Wong J."/>
        </authorList>
    </citation>
    <scope>NUCLEOTIDE SEQUENCE</scope>
    <source>
        <strain evidence="3">GSM-AAB239-AS_SAM_17_03QT</strain>
    </source>
</reference>
<feature type="region of interest" description="Disordered" evidence="1">
    <location>
        <begin position="122"/>
        <end position="141"/>
    </location>
</feature>
<evidence type="ECO:0000256" key="2">
    <source>
        <dbReference type="SAM" id="Phobius"/>
    </source>
</evidence>
<reference evidence="3" key="2">
    <citation type="submission" date="2023-04" db="EMBL/GenBank/DDBJ databases">
        <authorList>
            <person name="Bruccoleri R.E."/>
            <person name="Oakeley E.J."/>
            <person name="Faust A.-M."/>
            <person name="Dessus-Babus S."/>
            <person name="Altorfer M."/>
            <person name="Burckhardt D."/>
            <person name="Oertli M."/>
            <person name="Naumann U."/>
            <person name="Petersen F."/>
            <person name="Wong J."/>
        </authorList>
    </citation>
    <scope>NUCLEOTIDE SEQUENCE</scope>
    <source>
        <strain evidence="3">GSM-AAB239-AS_SAM_17_03QT</strain>
        <tissue evidence="3">Leaf</tissue>
    </source>
</reference>
<name>A0AAX6I6V5_IRIPA</name>
<keyword evidence="3" id="KW-0808">Transferase</keyword>
<evidence type="ECO:0000313" key="3">
    <source>
        <dbReference type="EMBL" id="KAJ6849050.1"/>
    </source>
</evidence>
<keyword evidence="2" id="KW-1133">Transmembrane helix</keyword>
<protein>
    <submittedName>
        <fullName evidence="3">Membrane-associated kinase regulator 2</fullName>
    </submittedName>
</protein>
<feature type="transmembrane region" description="Helical" evidence="2">
    <location>
        <begin position="273"/>
        <end position="294"/>
    </location>
</feature>
<organism evidence="3 4">
    <name type="scientific">Iris pallida</name>
    <name type="common">Sweet iris</name>
    <dbReference type="NCBI Taxonomy" id="29817"/>
    <lineage>
        <taxon>Eukaryota</taxon>
        <taxon>Viridiplantae</taxon>
        <taxon>Streptophyta</taxon>
        <taxon>Embryophyta</taxon>
        <taxon>Tracheophyta</taxon>
        <taxon>Spermatophyta</taxon>
        <taxon>Magnoliopsida</taxon>
        <taxon>Liliopsida</taxon>
        <taxon>Asparagales</taxon>
        <taxon>Iridaceae</taxon>
        <taxon>Iridoideae</taxon>
        <taxon>Irideae</taxon>
        <taxon>Iris</taxon>
    </lineage>
</organism>
<dbReference type="EMBL" id="JANAVB010003999">
    <property type="protein sequence ID" value="KAJ6849050.1"/>
    <property type="molecule type" value="Genomic_DNA"/>
</dbReference>
<gene>
    <name evidence="3" type="ORF">M6B38_271230</name>
</gene>
<evidence type="ECO:0000313" key="4">
    <source>
        <dbReference type="Proteomes" id="UP001140949"/>
    </source>
</evidence>
<dbReference type="AlphaFoldDB" id="A0AAX6I6V5"/>
<keyword evidence="2" id="KW-0812">Transmembrane</keyword>